<dbReference type="AlphaFoldDB" id="A0A0L0VRJ5"/>
<accession>A0A0L0VRJ5</accession>
<proteinExistence type="predicted"/>
<evidence type="ECO:0000256" key="1">
    <source>
        <dbReference type="SAM" id="MobiDB-lite"/>
    </source>
</evidence>
<keyword evidence="3" id="KW-1185">Reference proteome</keyword>
<reference evidence="3" key="1">
    <citation type="submission" date="2014-03" db="EMBL/GenBank/DDBJ databases">
        <title>The Genome Sequence of Puccinia striiformis f. sp. tritici PST-78.</title>
        <authorList>
            <consortium name="The Broad Institute Genome Sequencing Platform"/>
            <person name="Cuomo C."/>
            <person name="Hulbert S."/>
            <person name="Chen X."/>
            <person name="Walker B."/>
            <person name="Young S.K."/>
            <person name="Zeng Q."/>
            <person name="Gargeya S."/>
            <person name="Fitzgerald M."/>
            <person name="Haas B."/>
            <person name="Abouelleil A."/>
            <person name="Alvarado L."/>
            <person name="Arachchi H.M."/>
            <person name="Berlin A.M."/>
            <person name="Chapman S.B."/>
            <person name="Goldberg J."/>
            <person name="Griggs A."/>
            <person name="Gujja S."/>
            <person name="Hansen M."/>
            <person name="Howarth C."/>
            <person name="Imamovic A."/>
            <person name="Larimer J."/>
            <person name="McCowan C."/>
            <person name="Montmayeur A."/>
            <person name="Murphy C."/>
            <person name="Neiman D."/>
            <person name="Pearson M."/>
            <person name="Priest M."/>
            <person name="Roberts A."/>
            <person name="Saif S."/>
            <person name="Shea T."/>
            <person name="Sisk P."/>
            <person name="Sykes S."/>
            <person name="Wortman J."/>
            <person name="Nusbaum C."/>
            <person name="Birren B."/>
        </authorList>
    </citation>
    <scope>NUCLEOTIDE SEQUENCE [LARGE SCALE GENOMIC DNA]</scope>
    <source>
        <strain evidence="3">race PST-78</strain>
    </source>
</reference>
<gene>
    <name evidence="2" type="ORF">PSTG_04957</name>
</gene>
<evidence type="ECO:0000313" key="2">
    <source>
        <dbReference type="EMBL" id="KNF01837.1"/>
    </source>
</evidence>
<dbReference type="Proteomes" id="UP000054564">
    <property type="component" value="Unassembled WGS sequence"/>
</dbReference>
<sequence length="124" mass="13326">MDSHIINGSQAKKIKKEVDVADIKKCYTILARRAYTIKDDKDGEFTGDDGNFSVYDPNHNNRSSSRNPIPTPAPVPSESAIVPPPATTGVYPFVVDHQLPAAGEVVKSDQLTPGVATTNAMDTT</sequence>
<protein>
    <submittedName>
        <fullName evidence="2">Uncharacterized protein</fullName>
    </submittedName>
</protein>
<feature type="region of interest" description="Disordered" evidence="1">
    <location>
        <begin position="38"/>
        <end position="81"/>
    </location>
</feature>
<organism evidence="2 3">
    <name type="scientific">Puccinia striiformis f. sp. tritici PST-78</name>
    <dbReference type="NCBI Taxonomy" id="1165861"/>
    <lineage>
        <taxon>Eukaryota</taxon>
        <taxon>Fungi</taxon>
        <taxon>Dikarya</taxon>
        <taxon>Basidiomycota</taxon>
        <taxon>Pucciniomycotina</taxon>
        <taxon>Pucciniomycetes</taxon>
        <taxon>Pucciniales</taxon>
        <taxon>Pucciniaceae</taxon>
        <taxon>Puccinia</taxon>
    </lineage>
</organism>
<dbReference type="EMBL" id="AJIL01000027">
    <property type="protein sequence ID" value="KNF01837.1"/>
    <property type="molecule type" value="Genomic_DNA"/>
</dbReference>
<name>A0A0L0VRJ5_9BASI</name>
<comment type="caution">
    <text evidence="2">The sequence shown here is derived from an EMBL/GenBank/DDBJ whole genome shotgun (WGS) entry which is preliminary data.</text>
</comment>
<evidence type="ECO:0000313" key="3">
    <source>
        <dbReference type="Proteomes" id="UP000054564"/>
    </source>
</evidence>